<sequence>MKKYLRSLMFDALLVVVLLWGLASPQSAAMNFVAAWALFVCFVCITASIAGVVAYDHWLLNTGKGSPVNPEQMKVFRAVFCRKPSKAGRAWSLILFSVTAGCLLGAGWIFTALFYLLCVLTFRAVRETYRQRIEGAGLCPESL</sequence>
<feature type="transmembrane region" description="Helical" evidence="1">
    <location>
        <begin position="35"/>
        <end position="55"/>
    </location>
</feature>
<dbReference type="Proteomes" id="UP000222846">
    <property type="component" value="Segment"/>
</dbReference>
<keyword evidence="3" id="KW-1185">Reference proteome</keyword>
<keyword evidence="1" id="KW-0812">Transmembrane</keyword>
<evidence type="ECO:0000313" key="3">
    <source>
        <dbReference type="Proteomes" id="UP000222846"/>
    </source>
</evidence>
<accession>A0A218M4L6</accession>
<protein>
    <submittedName>
        <fullName evidence="2">Holin</fullName>
    </submittedName>
</protein>
<keyword evidence="1" id="KW-0472">Membrane</keyword>
<name>A0A218M4L6_9CAUD</name>
<dbReference type="InterPro" id="IPR047759">
    <property type="entry name" value="LysA-like"/>
</dbReference>
<evidence type="ECO:0000256" key="1">
    <source>
        <dbReference type="SAM" id="Phobius"/>
    </source>
</evidence>
<dbReference type="EMBL" id="MF276773">
    <property type="protein sequence ID" value="ASD51177.1"/>
    <property type="molecule type" value="Genomic_DNA"/>
</dbReference>
<gene>
    <name evidence="2" type="ORF">EtG_11</name>
</gene>
<proteinExistence type="predicted"/>
<evidence type="ECO:0000313" key="2">
    <source>
        <dbReference type="EMBL" id="ASD51177.1"/>
    </source>
</evidence>
<organism evidence="2 3">
    <name type="scientific">Erwinia phage EtG</name>
    <dbReference type="NCBI Taxonomy" id="2014586"/>
    <lineage>
        <taxon>Viruses</taxon>
        <taxon>Duplodnaviria</taxon>
        <taxon>Heunggongvirae</taxon>
        <taxon>Uroviricota</taxon>
        <taxon>Caudoviricetes</taxon>
        <taxon>Peduoviridae</taxon>
        <taxon>Eganvirus</taxon>
        <taxon>Eganvirus EtG</taxon>
    </lineage>
</organism>
<dbReference type="NCBIfam" id="NF038378">
    <property type="entry name" value="DNZ54_00345_fm"/>
    <property type="match status" value="1"/>
</dbReference>
<feature type="transmembrane region" description="Helical" evidence="1">
    <location>
        <begin position="90"/>
        <end position="117"/>
    </location>
</feature>
<reference evidence="2" key="1">
    <citation type="submission" date="2018-01" db="EMBL/GenBank/DDBJ databases">
        <title>Complete Genome Sequence of Erwinia tracheiphila Phage EtG.</title>
        <authorList>
            <person name="Andrade-Dominguez A."/>
            <person name="Kolter R."/>
            <person name="Shapiro L.R."/>
        </authorList>
    </citation>
    <scope>NUCLEOTIDE SEQUENCE</scope>
    <source>
        <strain evidence="2">EtG</strain>
    </source>
</reference>
<keyword evidence="1" id="KW-1133">Transmembrane helix</keyword>